<organism evidence="3 4">
    <name type="scientific">Bacillus cytotoxicus</name>
    <dbReference type="NCBI Taxonomy" id="580165"/>
    <lineage>
        <taxon>Bacteria</taxon>
        <taxon>Bacillati</taxon>
        <taxon>Bacillota</taxon>
        <taxon>Bacilli</taxon>
        <taxon>Bacillales</taxon>
        <taxon>Bacillaceae</taxon>
        <taxon>Bacillus</taxon>
        <taxon>Bacillus cereus group</taxon>
    </lineage>
</organism>
<evidence type="ECO:0000313" key="3">
    <source>
        <dbReference type="EMBL" id="SCL87203.1"/>
    </source>
</evidence>
<dbReference type="InterPro" id="IPR012337">
    <property type="entry name" value="RNaseH-like_sf"/>
</dbReference>
<sequence length="238" mass="27528">MTRLSYQAVIYNTLSKWNVPFYFSKLVINHMVHFIDGALSVGFTGKLTEIHAYSYHKRHRTTISHFLKNGVWNEEYLLRMMKQHALSQVKKEEPLFLLIDDTICQKIKPSSRAKHPTELAAFHFSHTHGKSVWSHQVLQMMVKGEGKAFPFDFQLYHKEKTPSKIQLSIDMINQFSSLSQPTYLLCDTWFTSKKLIRAALAKGIHVIGGLKTNRMISPKGIKLQAKEFAQYIQKMTPT</sequence>
<accession>A0AAX2CDX9</accession>
<comment type="function">
    <text evidence="1">Involved in the transposition of the insertion sequence.</text>
</comment>
<protein>
    <submittedName>
        <fullName evidence="3">Transposase</fullName>
    </submittedName>
</protein>
<dbReference type="Pfam" id="PF13546">
    <property type="entry name" value="DDE_5"/>
    <property type="match status" value="1"/>
</dbReference>
<dbReference type="Proteomes" id="UP000242164">
    <property type="component" value="Unassembled WGS sequence"/>
</dbReference>
<dbReference type="EMBL" id="FMIK01000018">
    <property type="protein sequence ID" value="SCL87203.1"/>
    <property type="molecule type" value="Genomic_DNA"/>
</dbReference>
<dbReference type="AlphaFoldDB" id="A0AAX2CDX9"/>
<comment type="caution">
    <text evidence="3">The sequence shown here is derived from an EMBL/GenBank/DDBJ whole genome shotgun (WGS) entry which is preliminary data.</text>
</comment>
<evidence type="ECO:0000256" key="1">
    <source>
        <dbReference type="ARBA" id="ARBA00002286"/>
    </source>
</evidence>
<proteinExistence type="predicted"/>
<gene>
    <name evidence="3" type="ORF">BCB44BAC_01105</name>
</gene>
<evidence type="ECO:0000313" key="4">
    <source>
        <dbReference type="Proteomes" id="UP000242164"/>
    </source>
</evidence>
<name>A0AAX2CDX9_9BACI</name>
<dbReference type="SUPFAM" id="SSF53098">
    <property type="entry name" value="Ribonuclease H-like"/>
    <property type="match status" value="1"/>
</dbReference>
<dbReference type="InterPro" id="IPR038721">
    <property type="entry name" value="IS701-like_DDE_dom"/>
</dbReference>
<evidence type="ECO:0000259" key="2">
    <source>
        <dbReference type="Pfam" id="PF13546"/>
    </source>
</evidence>
<reference evidence="3 4" key="1">
    <citation type="submission" date="2016-08" db="EMBL/GenBank/DDBJ databases">
        <authorList>
            <person name="Loux V."/>
            <person name="Rue O."/>
        </authorList>
    </citation>
    <scope>NUCLEOTIDE SEQUENCE [LARGE SCALE GENOMIC DNA]</scope>
    <source>
        <strain evidence="3 4">AFSSA_08CEB44bac</strain>
    </source>
</reference>
<feature type="domain" description="Transposase IS701-like DDE" evidence="2">
    <location>
        <begin position="49"/>
        <end position="221"/>
    </location>
</feature>